<dbReference type="GO" id="GO:0006620">
    <property type="term" value="P:post-translational protein targeting to endoplasmic reticulum membrane"/>
    <property type="evidence" value="ECO:0007669"/>
    <property type="project" value="TreeGrafter"/>
</dbReference>
<dbReference type="GO" id="GO:0072380">
    <property type="term" value="C:TRC complex"/>
    <property type="evidence" value="ECO:0007669"/>
    <property type="project" value="TreeGrafter"/>
</dbReference>
<gene>
    <name evidence="6" type="primary">LOC116203027</name>
</gene>
<dbReference type="InterPro" id="IPR011990">
    <property type="entry name" value="TPR-like_helical_dom_sf"/>
</dbReference>
<dbReference type="Pfam" id="PF00515">
    <property type="entry name" value="TPR_1"/>
    <property type="match status" value="1"/>
</dbReference>
<dbReference type="PANTHER" id="PTHR45831:SF2">
    <property type="entry name" value="LD24721P"/>
    <property type="match status" value="1"/>
</dbReference>
<dbReference type="Proteomes" id="UP000515151">
    <property type="component" value="Chromosome 4"/>
</dbReference>
<protein>
    <submittedName>
        <fullName evidence="6">Small glutamine-rich tetratricopeptide repeat-containing protein beta-like isoform X1</fullName>
    </submittedName>
</protein>
<dbReference type="SMART" id="SM00028">
    <property type="entry name" value="TPR"/>
    <property type="match status" value="3"/>
</dbReference>
<proteinExistence type="predicted"/>
<reference evidence="5" key="1">
    <citation type="journal article" date="2020" name="Plant Biotechnol. J.">
        <title>The pomegranate (Punica granatum L.) draft genome dissects genetic divergence between soft- and hard-seeded cultivars.</title>
        <authorList>
            <person name="Luo X."/>
            <person name="Li H."/>
            <person name="Wu Z."/>
            <person name="Yao W."/>
            <person name="Zhao P."/>
            <person name="Cao D."/>
            <person name="Yu H."/>
            <person name="Li K."/>
            <person name="Poudel K."/>
            <person name="Zhao D."/>
            <person name="Zhang F."/>
            <person name="Xia X."/>
            <person name="Chen L."/>
            <person name="Wang Q."/>
            <person name="Jing D."/>
            <person name="Cao S."/>
        </authorList>
    </citation>
    <scope>NUCLEOTIDE SEQUENCE [LARGE SCALE GENOMIC DNA]</scope>
    <source>
        <strain evidence="5">cv. Tunisia</strain>
    </source>
</reference>
<dbReference type="OrthoDB" id="2423701at2759"/>
<dbReference type="PANTHER" id="PTHR45831">
    <property type="entry name" value="LD24721P"/>
    <property type="match status" value="1"/>
</dbReference>
<keyword evidence="5" id="KW-1185">Reference proteome</keyword>
<keyword evidence="1" id="KW-0677">Repeat</keyword>
<dbReference type="RefSeq" id="XP_031390540.1">
    <property type="nucleotide sequence ID" value="XM_031534680.1"/>
</dbReference>
<dbReference type="InterPro" id="IPR047150">
    <property type="entry name" value="SGT"/>
</dbReference>
<evidence type="ECO:0000313" key="5">
    <source>
        <dbReference type="Proteomes" id="UP000515151"/>
    </source>
</evidence>
<dbReference type="GO" id="GO:0060090">
    <property type="term" value="F:molecular adaptor activity"/>
    <property type="evidence" value="ECO:0007669"/>
    <property type="project" value="TreeGrafter"/>
</dbReference>
<feature type="region of interest" description="Disordered" evidence="4">
    <location>
        <begin position="299"/>
        <end position="337"/>
    </location>
</feature>
<evidence type="ECO:0000256" key="4">
    <source>
        <dbReference type="SAM" id="MobiDB-lite"/>
    </source>
</evidence>
<dbReference type="Pfam" id="PF13181">
    <property type="entry name" value="TPR_8"/>
    <property type="match status" value="1"/>
</dbReference>
<dbReference type="Gene3D" id="1.25.40.10">
    <property type="entry name" value="Tetratricopeptide repeat domain"/>
    <property type="match status" value="1"/>
</dbReference>
<evidence type="ECO:0000313" key="6">
    <source>
        <dbReference type="RefSeq" id="XP_031390540.1"/>
    </source>
</evidence>
<dbReference type="GeneID" id="116203027"/>
<name>A0A6P8D2C6_PUNGR</name>
<keyword evidence="2 3" id="KW-0802">TPR repeat</keyword>
<feature type="repeat" description="TPR" evidence="3">
    <location>
        <begin position="251"/>
        <end position="285"/>
    </location>
</feature>
<dbReference type="AlphaFoldDB" id="A0A6P8D2C6"/>
<evidence type="ECO:0000256" key="2">
    <source>
        <dbReference type="ARBA" id="ARBA00022803"/>
    </source>
</evidence>
<dbReference type="GO" id="GO:0016020">
    <property type="term" value="C:membrane"/>
    <property type="evidence" value="ECO:0007669"/>
    <property type="project" value="TreeGrafter"/>
</dbReference>
<accession>A0A6P8D2C6</accession>
<sequence>MQMPRLKADSSVPRRIVEAFVGFLSNVEPALGADPGGLEVARECLRDVFKLDSSSTNSSVGLELMDYFESLQPTEQRENREEGSSSSRVVLVDVPWRLYAHIKQKAYPEQGEDSTEKPVDNGLLRQELCQRFRHSLENQDHVAINYDMLHDVLPPEKANQIVEKTTADMMNAGCQKVHNENTAETLKSKGNKAMESMRYNAAIDLYTVATALSSNNPIYYCNRAAAYTLINKYDEAIEDCLRAVKLDPTYWKAYSRLGTAYYALGKYHNAIEEGYRKALELNPHNASIKEKIQQAAEQKLEDELLQREDQVNPNSSEGPDVDQSAADGSKLSQSAHG</sequence>
<dbReference type="InterPro" id="IPR019734">
    <property type="entry name" value="TPR_rpt"/>
</dbReference>
<evidence type="ECO:0000256" key="1">
    <source>
        <dbReference type="ARBA" id="ARBA00022737"/>
    </source>
</evidence>
<feature type="compositionally biased region" description="Basic and acidic residues" evidence="4">
    <location>
        <begin position="299"/>
        <end position="310"/>
    </location>
</feature>
<dbReference type="SUPFAM" id="SSF48452">
    <property type="entry name" value="TPR-like"/>
    <property type="match status" value="1"/>
</dbReference>
<dbReference type="PROSITE" id="PS50005">
    <property type="entry name" value="TPR"/>
    <property type="match status" value="2"/>
</dbReference>
<feature type="repeat" description="TPR" evidence="3">
    <location>
        <begin position="217"/>
        <end position="250"/>
    </location>
</feature>
<organism evidence="5 6">
    <name type="scientific">Punica granatum</name>
    <name type="common">Pomegranate</name>
    <dbReference type="NCBI Taxonomy" id="22663"/>
    <lineage>
        <taxon>Eukaryota</taxon>
        <taxon>Viridiplantae</taxon>
        <taxon>Streptophyta</taxon>
        <taxon>Embryophyta</taxon>
        <taxon>Tracheophyta</taxon>
        <taxon>Spermatophyta</taxon>
        <taxon>Magnoliopsida</taxon>
        <taxon>eudicotyledons</taxon>
        <taxon>Gunneridae</taxon>
        <taxon>Pentapetalae</taxon>
        <taxon>rosids</taxon>
        <taxon>malvids</taxon>
        <taxon>Myrtales</taxon>
        <taxon>Lythraceae</taxon>
        <taxon>Punica</taxon>
    </lineage>
</organism>
<evidence type="ECO:0000256" key="3">
    <source>
        <dbReference type="PROSITE-ProRule" id="PRU00339"/>
    </source>
</evidence>
<reference evidence="6" key="2">
    <citation type="submission" date="2025-08" db="UniProtKB">
        <authorList>
            <consortium name="RefSeq"/>
        </authorList>
    </citation>
    <scope>IDENTIFICATION</scope>
    <source>
        <tissue evidence="6">Leaf</tissue>
    </source>
</reference>